<protein>
    <submittedName>
        <fullName evidence="1">Uncharacterized protein</fullName>
    </submittedName>
</protein>
<dbReference type="Gramene" id="Bra029885.1">
    <property type="protein sequence ID" value="Bra029885.1-P"/>
    <property type="gene ID" value="Bra029885"/>
</dbReference>
<dbReference type="InParanoid" id="M4EM65"/>
<sequence>MEVIRRRSNPVAMTMTFGILFPRRHTWRFSFPKVMVGINVTKIAPHIIHFTTSNAFDHTLLISGELPTYWKPEPDDTGVHHHNYPDVHQYSSSTRTTHRLHPTPAYIITIIRMDTSLRVHTYTPPDDIQLTPTSPVTPQVSKTMHIFKVYKSLYMYIP</sequence>
<dbReference type="OMA" id="VMVGINV"/>
<name>M4EM65_BRACM</name>
<dbReference type="Proteomes" id="UP000011750">
    <property type="component" value="Chromosome A05"/>
</dbReference>
<keyword evidence="2" id="KW-1185">Reference proteome</keyword>
<dbReference type="AlphaFoldDB" id="M4EM65"/>
<organism evidence="1 2">
    <name type="scientific">Brassica campestris</name>
    <name type="common">Field mustard</name>
    <dbReference type="NCBI Taxonomy" id="3711"/>
    <lineage>
        <taxon>Eukaryota</taxon>
        <taxon>Viridiplantae</taxon>
        <taxon>Streptophyta</taxon>
        <taxon>Embryophyta</taxon>
        <taxon>Tracheophyta</taxon>
        <taxon>Spermatophyta</taxon>
        <taxon>Magnoliopsida</taxon>
        <taxon>eudicotyledons</taxon>
        <taxon>Gunneridae</taxon>
        <taxon>Pentapetalae</taxon>
        <taxon>rosids</taxon>
        <taxon>malvids</taxon>
        <taxon>Brassicales</taxon>
        <taxon>Brassicaceae</taxon>
        <taxon>Brassiceae</taxon>
        <taxon>Brassica</taxon>
    </lineage>
</organism>
<dbReference type="HOGENOM" id="CLU_1671804_0_0_1"/>
<reference evidence="1 2" key="1">
    <citation type="journal article" date="2011" name="Nat. Genet.">
        <title>The genome of the mesopolyploid crop species Brassica rapa.</title>
        <authorList>
            <consortium name="Brassica rapa Genome Sequencing Project Consortium"/>
            <person name="Wang X."/>
            <person name="Wang H."/>
            <person name="Wang J."/>
            <person name="Sun R."/>
            <person name="Wu J."/>
            <person name="Liu S."/>
            <person name="Bai Y."/>
            <person name="Mun J.H."/>
            <person name="Bancroft I."/>
            <person name="Cheng F."/>
            <person name="Huang S."/>
            <person name="Li X."/>
            <person name="Hua W."/>
            <person name="Wang J."/>
            <person name="Wang X."/>
            <person name="Freeling M."/>
            <person name="Pires J.C."/>
            <person name="Paterson A.H."/>
            <person name="Chalhoub B."/>
            <person name="Wang B."/>
            <person name="Hayward A."/>
            <person name="Sharpe A.G."/>
            <person name="Park B.S."/>
            <person name="Weisshaar B."/>
            <person name="Liu B."/>
            <person name="Li B."/>
            <person name="Liu B."/>
            <person name="Tong C."/>
            <person name="Song C."/>
            <person name="Duran C."/>
            <person name="Peng C."/>
            <person name="Geng C."/>
            <person name="Koh C."/>
            <person name="Lin C."/>
            <person name="Edwards D."/>
            <person name="Mu D."/>
            <person name="Shen D."/>
            <person name="Soumpourou E."/>
            <person name="Li F."/>
            <person name="Fraser F."/>
            <person name="Conant G."/>
            <person name="Lassalle G."/>
            <person name="King G.J."/>
            <person name="Bonnema G."/>
            <person name="Tang H."/>
            <person name="Wang H."/>
            <person name="Belcram H."/>
            <person name="Zhou H."/>
            <person name="Hirakawa H."/>
            <person name="Abe H."/>
            <person name="Guo H."/>
            <person name="Wang H."/>
            <person name="Jin H."/>
            <person name="Parkin I.A."/>
            <person name="Batley J."/>
            <person name="Kim J.S."/>
            <person name="Just J."/>
            <person name="Li J."/>
            <person name="Xu J."/>
            <person name="Deng J."/>
            <person name="Kim J.A."/>
            <person name="Li J."/>
            <person name="Yu J."/>
            <person name="Meng J."/>
            <person name="Wang J."/>
            <person name="Min J."/>
            <person name="Poulain J."/>
            <person name="Wang J."/>
            <person name="Hatakeyama K."/>
            <person name="Wu K."/>
            <person name="Wang L."/>
            <person name="Fang L."/>
            <person name="Trick M."/>
            <person name="Links M.G."/>
            <person name="Zhao M."/>
            <person name="Jin M."/>
            <person name="Ramchiary N."/>
            <person name="Drou N."/>
            <person name="Berkman P.J."/>
            <person name="Cai Q."/>
            <person name="Huang Q."/>
            <person name="Li R."/>
            <person name="Tabata S."/>
            <person name="Cheng S."/>
            <person name="Zhang S."/>
            <person name="Zhang S."/>
            <person name="Huang S."/>
            <person name="Sato S."/>
            <person name="Sun S."/>
            <person name="Kwon S.J."/>
            <person name="Choi S.R."/>
            <person name="Lee T.H."/>
            <person name="Fan W."/>
            <person name="Zhao X."/>
            <person name="Tan X."/>
            <person name="Xu X."/>
            <person name="Wang Y."/>
            <person name="Qiu Y."/>
            <person name="Yin Y."/>
            <person name="Li Y."/>
            <person name="Du Y."/>
            <person name="Liao Y."/>
            <person name="Lim Y."/>
            <person name="Narusaka Y."/>
            <person name="Wang Y."/>
            <person name="Wang Z."/>
            <person name="Li Z."/>
            <person name="Wang Z."/>
            <person name="Xiong Z."/>
            <person name="Zhang Z."/>
        </authorList>
    </citation>
    <scope>NUCLEOTIDE SEQUENCE [LARGE SCALE GENOMIC DNA]</scope>
    <source>
        <strain evidence="1 2">cv. Chiifu-401-42</strain>
    </source>
</reference>
<reference evidence="1 2" key="2">
    <citation type="journal article" date="2018" name="Hortic Res">
        <title>Improved Brassica rapa reference genome by single-molecule sequencing and chromosome conformation capture technologies.</title>
        <authorList>
            <person name="Zhang L."/>
            <person name="Cai X."/>
            <person name="Wu J."/>
            <person name="Liu M."/>
            <person name="Grob S."/>
            <person name="Cheng F."/>
            <person name="Liang J."/>
            <person name="Cai C."/>
            <person name="Liu Z."/>
            <person name="Liu B."/>
            <person name="Wang F."/>
            <person name="Li S."/>
            <person name="Liu F."/>
            <person name="Li X."/>
            <person name="Cheng L."/>
            <person name="Yang W."/>
            <person name="Li M.H."/>
            <person name="Grossniklaus U."/>
            <person name="Zheng H."/>
            <person name="Wang X."/>
        </authorList>
    </citation>
    <scope>NUCLEOTIDE SEQUENCE [LARGE SCALE GENOMIC DNA]</scope>
    <source>
        <strain evidence="1 2">cv. Chiifu-401-42</strain>
    </source>
</reference>
<accession>M4EM65</accession>
<evidence type="ECO:0000313" key="1">
    <source>
        <dbReference type="EnsemblPlants" id="Bra029885.1-P"/>
    </source>
</evidence>
<proteinExistence type="predicted"/>
<evidence type="ECO:0000313" key="2">
    <source>
        <dbReference type="Proteomes" id="UP000011750"/>
    </source>
</evidence>
<dbReference type="EnsemblPlants" id="Bra029885.1">
    <property type="protein sequence ID" value="Bra029885.1-P"/>
    <property type="gene ID" value="Bra029885"/>
</dbReference>
<reference evidence="1" key="3">
    <citation type="submission" date="2023-03" db="UniProtKB">
        <authorList>
            <consortium name="EnsemblPlants"/>
        </authorList>
    </citation>
    <scope>IDENTIFICATION</scope>
    <source>
        <strain evidence="1">cv. Chiifu-401-42</strain>
    </source>
</reference>